<organism evidence="1 2">
    <name type="scientific">Cetraspora pellucida</name>
    <dbReference type="NCBI Taxonomy" id="1433469"/>
    <lineage>
        <taxon>Eukaryota</taxon>
        <taxon>Fungi</taxon>
        <taxon>Fungi incertae sedis</taxon>
        <taxon>Mucoromycota</taxon>
        <taxon>Glomeromycotina</taxon>
        <taxon>Glomeromycetes</taxon>
        <taxon>Diversisporales</taxon>
        <taxon>Gigasporaceae</taxon>
        <taxon>Cetraspora</taxon>
    </lineage>
</organism>
<evidence type="ECO:0000313" key="2">
    <source>
        <dbReference type="Proteomes" id="UP000789759"/>
    </source>
</evidence>
<dbReference type="EMBL" id="CAJVQA010030471">
    <property type="protein sequence ID" value="CAG8799429.1"/>
    <property type="molecule type" value="Genomic_DNA"/>
</dbReference>
<comment type="caution">
    <text evidence="1">The sequence shown here is derived from an EMBL/GenBank/DDBJ whole genome shotgun (WGS) entry which is preliminary data.</text>
</comment>
<keyword evidence="2" id="KW-1185">Reference proteome</keyword>
<gene>
    <name evidence="1" type="ORF">CPELLU_LOCUS17596</name>
</gene>
<protein>
    <submittedName>
        <fullName evidence="1">10214_t:CDS:1</fullName>
    </submittedName>
</protein>
<reference evidence="1" key="1">
    <citation type="submission" date="2021-06" db="EMBL/GenBank/DDBJ databases">
        <authorList>
            <person name="Kallberg Y."/>
            <person name="Tangrot J."/>
            <person name="Rosling A."/>
        </authorList>
    </citation>
    <scope>NUCLEOTIDE SEQUENCE</scope>
    <source>
        <strain evidence="1">FL966</strain>
    </source>
</reference>
<dbReference type="AlphaFoldDB" id="A0A9N9JZD1"/>
<dbReference type="OrthoDB" id="2380414at2759"/>
<dbReference type="Proteomes" id="UP000789759">
    <property type="component" value="Unassembled WGS sequence"/>
</dbReference>
<sequence length="114" mass="13920">KHSFNIKRKYEKYASFVDKRQLRNIKENAQNSRVLQFWADVTYRKEDDKSSKNSKFMFKNLITRFLLELKSCDDLVQLDDFKKLVNNIIKEHHKVIIQKTQETLKKEIIQKWKE</sequence>
<feature type="non-terminal residue" evidence="1">
    <location>
        <position position="114"/>
    </location>
</feature>
<evidence type="ECO:0000313" key="1">
    <source>
        <dbReference type="EMBL" id="CAG8799429.1"/>
    </source>
</evidence>
<proteinExistence type="predicted"/>
<accession>A0A9N9JZD1</accession>
<name>A0A9N9JZD1_9GLOM</name>